<accession>A0A816E9U7</accession>
<evidence type="ECO:0000313" key="3">
    <source>
        <dbReference type="Proteomes" id="UP000663829"/>
    </source>
</evidence>
<organism evidence="1 3">
    <name type="scientific">Didymodactylos carnosus</name>
    <dbReference type="NCBI Taxonomy" id="1234261"/>
    <lineage>
        <taxon>Eukaryota</taxon>
        <taxon>Metazoa</taxon>
        <taxon>Spiralia</taxon>
        <taxon>Gnathifera</taxon>
        <taxon>Rotifera</taxon>
        <taxon>Eurotatoria</taxon>
        <taxon>Bdelloidea</taxon>
        <taxon>Philodinida</taxon>
        <taxon>Philodinidae</taxon>
        <taxon>Didymodactylos</taxon>
    </lineage>
</organism>
<protein>
    <submittedName>
        <fullName evidence="1">Uncharacterized protein</fullName>
    </submittedName>
</protein>
<keyword evidence="3" id="KW-1185">Reference proteome</keyword>
<sequence>IMHKFNDVKYIVEHEEEHYEQEHHSNNMLPYYERC</sequence>
<reference evidence="1" key="1">
    <citation type="submission" date="2021-02" db="EMBL/GenBank/DDBJ databases">
        <authorList>
            <person name="Nowell W R."/>
        </authorList>
    </citation>
    <scope>NUCLEOTIDE SEQUENCE</scope>
</reference>
<dbReference type="EMBL" id="CAJOBC010119034">
    <property type="protein sequence ID" value="CAF4565582.1"/>
    <property type="molecule type" value="Genomic_DNA"/>
</dbReference>
<evidence type="ECO:0000313" key="2">
    <source>
        <dbReference type="EMBL" id="CAF4565582.1"/>
    </source>
</evidence>
<dbReference type="EMBL" id="CAJNOQ010049344">
    <property type="protein sequence ID" value="CAF1646132.1"/>
    <property type="molecule type" value="Genomic_DNA"/>
</dbReference>
<comment type="caution">
    <text evidence="1">The sequence shown here is derived from an EMBL/GenBank/DDBJ whole genome shotgun (WGS) entry which is preliminary data.</text>
</comment>
<proteinExistence type="predicted"/>
<gene>
    <name evidence="1" type="ORF">GPM918_LOCUS45236</name>
    <name evidence="2" type="ORF">SRO942_LOCUS47560</name>
</gene>
<evidence type="ECO:0000313" key="1">
    <source>
        <dbReference type="EMBL" id="CAF1646132.1"/>
    </source>
</evidence>
<dbReference type="AlphaFoldDB" id="A0A816E9U7"/>
<dbReference type="Proteomes" id="UP000663829">
    <property type="component" value="Unassembled WGS sequence"/>
</dbReference>
<feature type="non-terminal residue" evidence="1">
    <location>
        <position position="1"/>
    </location>
</feature>
<dbReference type="Proteomes" id="UP000681722">
    <property type="component" value="Unassembled WGS sequence"/>
</dbReference>
<name>A0A816E9U7_9BILA</name>